<sequence length="40" mass="4570">MRFAYFDCAPAPSFTAKTKRQAGNPSRFLVRQFPDSSFIL</sequence>
<reference evidence="1" key="1">
    <citation type="submission" date="2018-02" db="EMBL/GenBank/DDBJ databases">
        <title>Rhizophora mucronata_Transcriptome.</title>
        <authorList>
            <person name="Meera S.P."/>
            <person name="Sreeshan A."/>
            <person name="Augustine A."/>
        </authorList>
    </citation>
    <scope>NUCLEOTIDE SEQUENCE</scope>
    <source>
        <tissue evidence="1">Leaf</tissue>
    </source>
</reference>
<dbReference type="EMBL" id="GGEC01056659">
    <property type="protein sequence ID" value="MBX37143.1"/>
    <property type="molecule type" value="Transcribed_RNA"/>
</dbReference>
<evidence type="ECO:0000313" key="1">
    <source>
        <dbReference type="EMBL" id="MBX37143.1"/>
    </source>
</evidence>
<organism evidence="1">
    <name type="scientific">Rhizophora mucronata</name>
    <name type="common">Asiatic mangrove</name>
    <dbReference type="NCBI Taxonomy" id="61149"/>
    <lineage>
        <taxon>Eukaryota</taxon>
        <taxon>Viridiplantae</taxon>
        <taxon>Streptophyta</taxon>
        <taxon>Embryophyta</taxon>
        <taxon>Tracheophyta</taxon>
        <taxon>Spermatophyta</taxon>
        <taxon>Magnoliopsida</taxon>
        <taxon>eudicotyledons</taxon>
        <taxon>Gunneridae</taxon>
        <taxon>Pentapetalae</taxon>
        <taxon>rosids</taxon>
        <taxon>fabids</taxon>
        <taxon>Malpighiales</taxon>
        <taxon>Rhizophoraceae</taxon>
        <taxon>Rhizophora</taxon>
    </lineage>
</organism>
<proteinExistence type="predicted"/>
<protein>
    <submittedName>
        <fullName evidence="1">Uncharacterized protein</fullName>
    </submittedName>
</protein>
<dbReference type="AlphaFoldDB" id="A0A2P2N3U2"/>
<accession>A0A2P2N3U2</accession>
<name>A0A2P2N3U2_RHIMU</name>